<comment type="caution">
    <text evidence="10">The sequence shown here is derived from an EMBL/GenBank/DDBJ whole genome shotgun (WGS) entry which is preliminary data.</text>
</comment>
<evidence type="ECO:0000256" key="2">
    <source>
        <dbReference type="ARBA" id="ARBA00022679"/>
    </source>
</evidence>
<dbReference type="EC" id="2.7.7.77" evidence="8"/>
<organism evidence="10 11">
    <name type="scientific">Cloacibacillus evryensis</name>
    <dbReference type="NCBI Taxonomy" id="508460"/>
    <lineage>
        <taxon>Bacteria</taxon>
        <taxon>Thermotogati</taxon>
        <taxon>Synergistota</taxon>
        <taxon>Synergistia</taxon>
        <taxon>Synergistales</taxon>
        <taxon>Synergistaceae</taxon>
        <taxon>Cloacibacillus</taxon>
    </lineage>
</organism>
<comment type="subcellular location">
    <subcellularLocation>
        <location evidence="8">Cytoplasm</location>
    </subcellularLocation>
</comment>
<sequence length="213" mass="24267">MAQRRLILKVSAVVLAGGRSSRFGRDKSLLRIDDELLVERSLRRWGHMFDEIIIVSDSGCKFDIAGITEVRDIYPRRGPLGGVHAGLTAVRNQWAFVVACDMPSIENDFIQRLFDAVSDGDRVILPYHNGMIEPLCALYHTDCLPFAEDMLSRESNCILDMYEMVPVLYFETENCFFNINYPEDADSVGTAKENSSRRYKRRLRIFCGEKGLS</sequence>
<dbReference type="InterPro" id="IPR029044">
    <property type="entry name" value="Nucleotide-diphossugar_trans"/>
</dbReference>
<keyword evidence="5 8" id="KW-0460">Magnesium</keyword>
<dbReference type="Gene3D" id="3.90.550.10">
    <property type="entry name" value="Spore Coat Polysaccharide Biosynthesis Protein SpsA, Chain A"/>
    <property type="match status" value="1"/>
</dbReference>
<reference evidence="10 11" key="1">
    <citation type="submission" date="2022-06" db="EMBL/GenBank/DDBJ databases">
        <title>Isolation of gut microbiota from human fecal samples.</title>
        <authorList>
            <person name="Pamer E.G."/>
            <person name="Barat B."/>
            <person name="Waligurski E."/>
            <person name="Medina S."/>
            <person name="Paddock L."/>
            <person name="Mostad J."/>
        </authorList>
    </citation>
    <scope>NUCLEOTIDE SEQUENCE [LARGE SCALE GENOMIC DNA]</scope>
    <source>
        <strain evidence="10 11">DFI.9.90</strain>
    </source>
</reference>
<keyword evidence="4 8" id="KW-0547">Nucleotide-binding</keyword>
<keyword evidence="6 8" id="KW-0342">GTP-binding</keyword>
<dbReference type="HAMAP" id="MF_00316">
    <property type="entry name" value="MobA"/>
    <property type="match status" value="1"/>
</dbReference>
<comment type="caution">
    <text evidence="8">Lacks conserved residue(s) required for the propagation of feature annotation.</text>
</comment>
<name>A0AAW5K1I5_9BACT</name>
<evidence type="ECO:0000256" key="4">
    <source>
        <dbReference type="ARBA" id="ARBA00022741"/>
    </source>
</evidence>
<dbReference type="SUPFAM" id="SSF53448">
    <property type="entry name" value="Nucleotide-diphospho-sugar transferases"/>
    <property type="match status" value="1"/>
</dbReference>
<comment type="similarity">
    <text evidence="8">Belongs to the MobA family.</text>
</comment>
<dbReference type="EMBL" id="JANFYT010000016">
    <property type="protein sequence ID" value="MCQ4814496.1"/>
    <property type="molecule type" value="Genomic_DNA"/>
</dbReference>
<evidence type="ECO:0000259" key="9">
    <source>
        <dbReference type="Pfam" id="PF12804"/>
    </source>
</evidence>
<feature type="domain" description="MobA-like NTP transferase" evidence="9">
    <location>
        <begin position="12"/>
        <end position="152"/>
    </location>
</feature>
<comment type="domain">
    <text evidence="8">The N-terminal domain determines nucleotide recognition and specific binding, while the C-terminal domain determines the specific binding to the target protein.</text>
</comment>
<dbReference type="InterPro" id="IPR025877">
    <property type="entry name" value="MobA-like_NTP_Trfase"/>
</dbReference>
<feature type="binding site" evidence="8">
    <location>
        <position position="101"/>
    </location>
    <ligand>
        <name>GTP</name>
        <dbReference type="ChEBI" id="CHEBI:37565"/>
    </ligand>
</feature>
<proteinExistence type="inferred from homology"/>
<comment type="function">
    <text evidence="8">Transfers a GMP moiety from GTP to Mo-molybdopterin (Mo-MPT) cofactor (Moco or molybdenum cofactor) to form Mo-molybdopterin guanine dinucleotide (Mo-MGD) cofactor.</text>
</comment>
<keyword evidence="10" id="KW-0548">Nucleotidyltransferase</keyword>
<feature type="binding site" evidence="8">
    <location>
        <begin position="15"/>
        <end position="17"/>
    </location>
    <ligand>
        <name>GTP</name>
        <dbReference type="ChEBI" id="CHEBI:37565"/>
    </ligand>
</feature>
<evidence type="ECO:0000256" key="1">
    <source>
        <dbReference type="ARBA" id="ARBA00022490"/>
    </source>
</evidence>
<evidence type="ECO:0000256" key="6">
    <source>
        <dbReference type="ARBA" id="ARBA00023134"/>
    </source>
</evidence>
<dbReference type="InterPro" id="IPR013482">
    <property type="entry name" value="Molybde_CF_guanTrfase"/>
</dbReference>
<dbReference type="CDD" id="cd02503">
    <property type="entry name" value="MobA"/>
    <property type="match status" value="1"/>
</dbReference>
<keyword evidence="11" id="KW-1185">Reference proteome</keyword>
<protein>
    <recommendedName>
        <fullName evidence="8">Probable molybdenum cofactor guanylyltransferase</fullName>
        <shortName evidence="8">MoCo guanylyltransferase</shortName>
        <ecNumber evidence="8">2.7.7.77</ecNumber>
    </recommendedName>
    <alternativeName>
        <fullName evidence="8">GTP:molybdopterin guanylyltransferase</fullName>
    </alternativeName>
    <alternativeName>
        <fullName evidence="8">Mo-MPT guanylyltransferase</fullName>
    </alternativeName>
    <alternativeName>
        <fullName evidence="8">Molybdopterin guanylyltransferase</fullName>
    </alternativeName>
    <alternativeName>
        <fullName evidence="8">Molybdopterin-guanine dinucleotide synthase</fullName>
        <shortName evidence="8">MGD synthase</shortName>
    </alternativeName>
</protein>
<dbReference type="AlphaFoldDB" id="A0AAW5K1I5"/>
<dbReference type="GO" id="GO:0061603">
    <property type="term" value="F:molybdenum cofactor guanylyltransferase activity"/>
    <property type="evidence" value="ECO:0007669"/>
    <property type="project" value="UniProtKB-EC"/>
</dbReference>
<dbReference type="PANTHER" id="PTHR19136">
    <property type="entry name" value="MOLYBDENUM COFACTOR GUANYLYLTRANSFERASE"/>
    <property type="match status" value="1"/>
</dbReference>
<keyword evidence="2 8" id="KW-0808">Transferase</keyword>
<dbReference type="Pfam" id="PF12804">
    <property type="entry name" value="NTP_transf_3"/>
    <property type="match status" value="1"/>
</dbReference>
<comment type="catalytic activity">
    <reaction evidence="8">
        <text>Mo-molybdopterin + GTP + H(+) = Mo-molybdopterin guanine dinucleotide + diphosphate</text>
        <dbReference type="Rhea" id="RHEA:34243"/>
        <dbReference type="ChEBI" id="CHEBI:15378"/>
        <dbReference type="ChEBI" id="CHEBI:33019"/>
        <dbReference type="ChEBI" id="CHEBI:37565"/>
        <dbReference type="ChEBI" id="CHEBI:71302"/>
        <dbReference type="ChEBI" id="CHEBI:71310"/>
        <dbReference type="EC" id="2.7.7.77"/>
    </reaction>
</comment>
<dbReference type="GO" id="GO:0006777">
    <property type="term" value="P:Mo-molybdopterin cofactor biosynthetic process"/>
    <property type="evidence" value="ECO:0007669"/>
    <property type="project" value="UniProtKB-KW"/>
</dbReference>
<dbReference type="PANTHER" id="PTHR19136:SF81">
    <property type="entry name" value="MOLYBDENUM COFACTOR GUANYLYLTRANSFERASE"/>
    <property type="match status" value="1"/>
</dbReference>
<evidence type="ECO:0000256" key="3">
    <source>
        <dbReference type="ARBA" id="ARBA00022723"/>
    </source>
</evidence>
<feature type="binding site" evidence="8">
    <location>
        <position position="101"/>
    </location>
    <ligand>
        <name>Mg(2+)</name>
        <dbReference type="ChEBI" id="CHEBI:18420"/>
    </ligand>
</feature>
<evidence type="ECO:0000256" key="8">
    <source>
        <dbReference type="HAMAP-Rule" id="MF_00316"/>
    </source>
</evidence>
<dbReference type="GO" id="GO:0046872">
    <property type="term" value="F:metal ion binding"/>
    <property type="evidence" value="ECO:0007669"/>
    <property type="project" value="UniProtKB-KW"/>
</dbReference>
<dbReference type="Proteomes" id="UP001205919">
    <property type="component" value="Unassembled WGS sequence"/>
</dbReference>
<feature type="binding site" evidence="8">
    <location>
        <position position="72"/>
    </location>
    <ligand>
        <name>GTP</name>
        <dbReference type="ChEBI" id="CHEBI:37565"/>
    </ligand>
</feature>
<keyword evidence="3 8" id="KW-0479">Metal-binding</keyword>
<keyword evidence="7 8" id="KW-0501">Molybdenum cofactor biosynthesis</keyword>
<accession>A0AAW5K1I5</accession>
<feature type="binding site" evidence="8">
    <location>
        <position position="27"/>
    </location>
    <ligand>
        <name>GTP</name>
        <dbReference type="ChEBI" id="CHEBI:37565"/>
    </ligand>
</feature>
<gene>
    <name evidence="8" type="primary">mobA</name>
    <name evidence="10" type="ORF">NE630_08665</name>
</gene>
<evidence type="ECO:0000313" key="11">
    <source>
        <dbReference type="Proteomes" id="UP001205919"/>
    </source>
</evidence>
<keyword evidence="1 8" id="KW-0963">Cytoplasm</keyword>
<dbReference type="GO" id="GO:0005737">
    <property type="term" value="C:cytoplasm"/>
    <property type="evidence" value="ECO:0007669"/>
    <property type="project" value="UniProtKB-SubCell"/>
</dbReference>
<evidence type="ECO:0000256" key="5">
    <source>
        <dbReference type="ARBA" id="ARBA00022842"/>
    </source>
</evidence>
<comment type="cofactor">
    <cofactor evidence="8">
        <name>Mg(2+)</name>
        <dbReference type="ChEBI" id="CHEBI:18420"/>
    </cofactor>
</comment>
<evidence type="ECO:0000313" key="10">
    <source>
        <dbReference type="EMBL" id="MCQ4814496.1"/>
    </source>
</evidence>
<evidence type="ECO:0000256" key="7">
    <source>
        <dbReference type="ARBA" id="ARBA00023150"/>
    </source>
</evidence>
<dbReference type="GO" id="GO:0005525">
    <property type="term" value="F:GTP binding"/>
    <property type="evidence" value="ECO:0007669"/>
    <property type="project" value="UniProtKB-UniRule"/>
</dbReference>